<dbReference type="CDD" id="cd18186">
    <property type="entry name" value="BTB_POZ_ZBTB_KLHL-like"/>
    <property type="match status" value="1"/>
</dbReference>
<dbReference type="AlphaFoldDB" id="A0A0F0I381"/>
<feature type="compositionally biased region" description="Polar residues" evidence="4">
    <location>
        <begin position="577"/>
        <end position="607"/>
    </location>
</feature>
<dbReference type="PROSITE" id="PS50088">
    <property type="entry name" value="ANK_REPEAT"/>
    <property type="match status" value="2"/>
</dbReference>
<dbReference type="InterPro" id="IPR036770">
    <property type="entry name" value="Ankyrin_rpt-contain_sf"/>
</dbReference>
<dbReference type="Gene3D" id="3.30.710.10">
    <property type="entry name" value="Potassium Channel Kv1.1, Chain A"/>
    <property type="match status" value="1"/>
</dbReference>
<organism evidence="6 7">
    <name type="scientific">Aspergillus parasiticus (strain ATCC 56775 / NRRL 5862 / SRRC 143 / SU-1)</name>
    <dbReference type="NCBI Taxonomy" id="1403190"/>
    <lineage>
        <taxon>Eukaryota</taxon>
        <taxon>Fungi</taxon>
        <taxon>Dikarya</taxon>
        <taxon>Ascomycota</taxon>
        <taxon>Pezizomycotina</taxon>
        <taxon>Eurotiomycetes</taxon>
        <taxon>Eurotiomycetidae</taxon>
        <taxon>Eurotiales</taxon>
        <taxon>Aspergillaceae</taxon>
        <taxon>Aspergillus</taxon>
        <taxon>Aspergillus subgen. Circumdati</taxon>
    </lineage>
</organism>
<dbReference type="Proteomes" id="UP000033540">
    <property type="component" value="Unassembled WGS sequence"/>
</dbReference>
<gene>
    <name evidence="6" type="ORF">P875_00042705</name>
</gene>
<dbReference type="InterPro" id="IPR011333">
    <property type="entry name" value="SKP1/BTB/POZ_sf"/>
</dbReference>
<dbReference type="SMART" id="SM00248">
    <property type="entry name" value="ANK"/>
    <property type="match status" value="7"/>
</dbReference>
<keyword evidence="2 3" id="KW-0040">ANK repeat</keyword>
<reference evidence="6 7" key="1">
    <citation type="submission" date="2015-02" db="EMBL/GenBank/DDBJ databases">
        <title>Draft genome sequence of Aspergillus parasiticus SU-1.</title>
        <authorList>
            <person name="Yu J."/>
            <person name="Fedorova N."/>
            <person name="Yin Y."/>
            <person name="Losada L."/>
            <person name="Zafar N."/>
            <person name="Taujale R."/>
            <person name="Ehrlich K.C."/>
            <person name="Bhatnagar D."/>
            <person name="Cleveland T.E."/>
            <person name="Bennett J.W."/>
            <person name="Nierman W.C."/>
        </authorList>
    </citation>
    <scope>NUCLEOTIDE SEQUENCE [LARGE SCALE GENOMIC DNA]</scope>
    <source>
        <strain evidence="7">ATCC 56775 / NRRL 5862 / SRRC 143 / SU-1</strain>
    </source>
</reference>
<dbReference type="Pfam" id="PF00651">
    <property type="entry name" value="BTB"/>
    <property type="match status" value="1"/>
</dbReference>
<feature type="repeat" description="ANK" evidence="3">
    <location>
        <begin position="119"/>
        <end position="151"/>
    </location>
</feature>
<evidence type="ECO:0000313" key="7">
    <source>
        <dbReference type="Proteomes" id="UP000033540"/>
    </source>
</evidence>
<dbReference type="InterPro" id="IPR002110">
    <property type="entry name" value="Ankyrin_rpt"/>
</dbReference>
<feature type="repeat" description="ANK" evidence="3">
    <location>
        <begin position="310"/>
        <end position="342"/>
    </location>
</feature>
<dbReference type="SUPFAM" id="SSF48403">
    <property type="entry name" value="Ankyrin repeat"/>
    <property type="match status" value="1"/>
</dbReference>
<protein>
    <submittedName>
        <fullName evidence="6">ANK ankyrin repeat protein</fullName>
    </submittedName>
</protein>
<dbReference type="Pfam" id="PF12796">
    <property type="entry name" value="Ank_2"/>
    <property type="match status" value="2"/>
</dbReference>
<proteinExistence type="predicted"/>
<dbReference type="SMART" id="SM00225">
    <property type="entry name" value="BTB"/>
    <property type="match status" value="1"/>
</dbReference>
<dbReference type="SUPFAM" id="SSF54695">
    <property type="entry name" value="POZ domain"/>
    <property type="match status" value="1"/>
</dbReference>
<dbReference type="PROSITE" id="PS50097">
    <property type="entry name" value="BTB"/>
    <property type="match status" value="1"/>
</dbReference>
<evidence type="ECO:0000256" key="4">
    <source>
        <dbReference type="SAM" id="MobiDB-lite"/>
    </source>
</evidence>
<evidence type="ECO:0000313" key="6">
    <source>
        <dbReference type="EMBL" id="KJK61087.1"/>
    </source>
</evidence>
<dbReference type="OrthoDB" id="1022638at2759"/>
<dbReference type="Gene3D" id="1.25.40.20">
    <property type="entry name" value="Ankyrin repeat-containing domain"/>
    <property type="match status" value="2"/>
</dbReference>
<feature type="domain" description="BTB" evidence="5">
    <location>
        <begin position="342"/>
        <end position="412"/>
    </location>
</feature>
<sequence>MVSFYELPHEILLLIIDQLETERDISVLTQLNRLFYKSFTPYLYQHNASQSKSSALIYAARYGRLSTATKAIELGGADPDLIASNQTVLSHAAKAGHAEICEFLLSQYNVKVDSRHIRNNFTPLLIAASFGHAPVVRVLLAHGANPNETEGGRDRSGRSALSLACVRGFPAVVDVLLADAPGLKVDGYSTNRDHIPLLAAITFRHESIALKLLDRGADPCIPLRQREPPNASAVAKFSAQTLGSVIKGSQLRVLERLLMWEGPQPNLLDPNAVWDDNTPLLTAVWNNCDEAVKILLDDPRVDVNLVMPKEQMTALMMAELQEYRSIADLLLAHGADPDLPDCTARINVGTDDTPFDVHLELLCDHSPYFDVLYKDRTSKSITEDPISFPDDDPDVFSVLISWMYRGEIAFMPSRTGVLFLFKLWVLAGKFEMAGLQNNAISLCKTRIDDKSDTVLDHHTIHDVYSHTLPKSPLRLLMIDTWVQNATKSRLLGSDNLPREFLEELCYALIEWKEDRMEKIGHTYPASRYFVQPHSLKDIEEEMLLRRGESEIKRLATPAQMENRKFKRPSPRIRKVSPASSSLMTPISTDAENDPNDQITSGMSSLRF</sequence>
<keyword evidence="1" id="KW-0677">Repeat</keyword>
<evidence type="ECO:0000256" key="3">
    <source>
        <dbReference type="PROSITE-ProRule" id="PRU00023"/>
    </source>
</evidence>
<name>A0A0F0I381_ASPPU</name>
<feature type="compositionally biased region" description="Basic residues" evidence="4">
    <location>
        <begin position="564"/>
        <end position="574"/>
    </location>
</feature>
<evidence type="ECO:0000259" key="5">
    <source>
        <dbReference type="PROSITE" id="PS50097"/>
    </source>
</evidence>
<dbReference type="EMBL" id="JZEE01000694">
    <property type="protein sequence ID" value="KJK61087.1"/>
    <property type="molecule type" value="Genomic_DNA"/>
</dbReference>
<dbReference type="InterPro" id="IPR000210">
    <property type="entry name" value="BTB/POZ_dom"/>
</dbReference>
<evidence type="ECO:0000256" key="2">
    <source>
        <dbReference type="ARBA" id="ARBA00023043"/>
    </source>
</evidence>
<evidence type="ECO:0000256" key="1">
    <source>
        <dbReference type="ARBA" id="ARBA00022737"/>
    </source>
</evidence>
<dbReference type="PANTHER" id="PTHR24198">
    <property type="entry name" value="ANKYRIN REPEAT AND PROTEIN KINASE DOMAIN-CONTAINING PROTEIN"/>
    <property type="match status" value="1"/>
</dbReference>
<dbReference type="PROSITE" id="PS50297">
    <property type="entry name" value="ANK_REP_REGION"/>
    <property type="match status" value="1"/>
</dbReference>
<accession>A0A0F0I381</accession>
<comment type="caution">
    <text evidence="6">The sequence shown here is derived from an EMBL/GenBank/DDBJ whole genome shotgun (WGS) entry which is preliminary data.</text>
</comment>
<dbReference type="PANTHER" id="PTHR24198:SF165">
    <property type="entry name" value="ANKYRIN REPEAT-CONTAINING PROTEIN-RELATED"/>
    <property type="match status" value="1"/>
</dbReference>
<feature type="region of interest" description="Disordered" evidence="4">
    <location>
        <begin position="554"/>
        <end position="607"/>
    </location>
</feature>